<organism evidence="5 6">
    <name type="scientific">Amycolatopsis carbonis</name>
    <dbReference type="NCBI Taxonomy" id="715471"/>
    <lineage>
        <taxon>Bacteria</taxon>
        <taxon>Bacillati</taxon>
        <taxon>Actinomycetota</taxon>
        <taxon>Actinomycetes</taxon>
        <taxon>Pseudonocardiales</taxon>
        <taxon>Pseudonocardiaceae</taxon>
        <taxon>Amycolatopsis</taxon>
    </lineage>
</organism>
<evidence type="ECO:0000256" key="3">
    <source>
        <dbReference type="ARBA" id="ARBA00022691"/>
    </source>
</evidence>
<name>A0A9Y2MRH8_9PSEU</name>
<keyword evidence="1 5" id="KW-0489">Methyltransferase</keyword>
<dbReference type="AlphaFoldDB" id="A0A9Y2MRH8"/>
<evidence type="ECO:0000313" key="6">
    <source>
        <dbReference type="Proteomes" id="UP001236014"/>
    </source>
</evidence>
<dbReference type="EMBL" id="CP127294">
    <property type="protein sequence ID" value="WIX78475.1"/>
    <property type="molecule type" value="Genomic_DNA"/>
</dbReference>
<dbReference type="RefSeq" id="WP_285969191.1">
    <property type="nucleotide sequence ID" value="NZ_CP127294.1"/>
</dbReference>
<dbReference type="EC" id="2.1.-.-" evidence="5"/>
<dbReference type="InterPro" id="IPR041698">
    <property type="entry name" value="Methyltransf_25"/>
</dbReference>
<dbReference type="PANTHER" id="PTHR43464:SF19">
    <property type="entry name" value="UBIQUINONE BIOSYNTHESIS O-METHYLTRANSFERASE, MITOCHONDRIAL"/>
    <property type="match status" value="1"/>
</dbReference>
<reference evidence="5 6" key="1">
    <citation type="submission" date="2023-06" db="EMBL/GenBank/DDBJ databases">
        <authorList>
            <person name="Oyuntsetseg B."/>
            <person name="Kim S.B."/>
        </authorList>
    </citation>
    <scope>NUCLEOTIDE SEQUENCE [LARGE SCALE GENOMIC DNA]</scope>
    <source>
        <strain evidence="5 6">2-15</strain>
    </source>
</reference>
<proteinExistence type="predicted"/>
<dbReference type="KEGG" id="acab:QRX50_45200"/>
<dbReference type="Proteomes" id="UP001236014">
    <property type="component" value="Chromosome"/>
</dbReference>
<evidence type="ECO:0000313" key="5">
    <source>
        <dbReference type="EMBL" id="WIX78475.1"/>
    </source>
</evidence>
<dbReference type="SUPFAM" id="SSF53335">
    <property type="entry name" value="S-adenosyl-L-methionine-dependent methyltransferases"/>
    <property type="match status" value="1"/>
</dbReference>
<gene>
    <name evidence="5" type="ORF">QRX50_45200</name>
</gene>
<feature type="domain" description="Methyltransferase" evidence="4">
    <location>
        <begin position="36"/>
        <end position="125"/>
    </location>
</feature>
<keyword evidence="3" id="KW-0949">S-adenosyl-L-methionine</keyword>
<keyword evidence="6" id="KW-1185">Reference proteome</keyword>
<keyword evidence="2 5" id="KW-0808">Transferase</keyword>
<evidence type="ECO:0000259" key="4">
    <source>
        <dbReference type="Pfam" id="PF13649"/>
    </source>
</evidence>
<dbReference type="InterPro" id="IPR029063">
    <property type="entry name" value="SAM-dependent_MTases_sf"/>
</dbReference>
<sequence length="223" mass="23172">MPELPERHELVHRSPVGIAETSTVMAAAGPLAGRWVLVVGCGTGFHPRLFRTAGASRVVGVDADRSLIAYAQRQEERDPLGISYEVHSPLKLPVIGDFDVVTALGVAGPLDVLVAGLAANVRPGGLLVFTHLTPAALAGAGPGFAVTPDFEEAGGTRVSVRVGADPPVSFESFVRAPATVEAALAAAGLRSIEQQPVTVPADDESWRPLVANPPFAVLTARRP</sequence>
<accession>A0A9Y2MRH8</accession>
<dbReference type="CDD" id="cd02440">
    <property type="entry name" value="AdoMet_MTases"/>
    <property type="match status" value="1"/>
</dbReference>
<evidence type="ECO:0000256" key="2">
    <source>
        <dbReference type="ARBA" id="ARBA00022679"/>
    </source>
</evidence>
<dbReference type="PANTHER" id="PTHR43464">
    <property type="entry name" value="METHYLTRANSFERASE"/>
    <property type="match status" value="1"/>
</dbReference>
<protein>
    <submittedName>
        <fullName evidence="5">Class I SAM-dependent methyltransferase</fullName>
        <ecNumber evidence="5">2.1.-.-</ecNumber>
    </submittedName>
</protein>
<dbReference type="Gene3D" id="3.40.50.150">
    <property type="entry name" value="Vaccinia Virus protein VP39"/>
    <property type="match status" value="1"/>
</dbReference>
<evidence type="ECO:0000256" key="1">
    <source>
        <dbReference type="ARBA" id="ARBA00022603"/>
    </source>
</evidence>
<dbReference type="GO" id="GO:0032259">
    <property type="term" value="P:methylation"/>
    <property type="evidence" value="ECO:0007669"/>
    <property type="project" value="UniProtKB-KW"/>
</dbReference>
<dbReference type="GO" id="GO:0008168">
    <property type="term" value="F:methyltransferase activity"/>
    <property type="evidence" value="ECO:0007669"/>
    <property type="project" value="UniProtKB-KW"/>
</dbReference>
<dbReference type="Pfam" id="PF13649">
    <property type="entry name" value="Methyltransf_25"/>
    <property type="match status" value="1"/>
</dbReference>